<protein>
    <recommendedName>
        <fullName evidence="3">Transposase</fullName>
    </recommendedName>
</protein>
<dbReference type="KEGG" id="alus:STSP2_02105"/>
<gene>
    <name evidence="1" type="ORF">STSP2_02105</name>
</gene>
<evidence type="ECO:0008006" key="3">
    <source>
        <dbReference type="Google" id="ProtNLM"/>
    </source>
</evidence>
<evidence type="ECO:0000313" key="1">
    <source>
        <dbReference type="EMBL" id="AQT68928.1"/>
    </source>
</evidence>
<organism evidence="1 2">
    <name type="scientific">Anaerohalosphaera lusitana</name>
    <dbReference type="NCBI Taxonomy" id="1936003"/>
    <lineage>
        <taxon>Bacteria</taxon>
        <taxon>Pseudomonadati</taxon>
        <taxon>Planctomycetota</taxon>
        <taxon>Phycisphaerae</taxon>
        <taxon>Sedimentisphaerales</taxon>
        <taxon>Anaerohalosphaeraceae</taxon>
        <taxon>Anaerohalosphaera</taxon>
    </lineage>
</organism>
<evidence type="ECO:0000313" key="2">
    <source>
        <dbReference type="Proteomes" id="UP000189674"/>
    </source>
</evidence>
<proteinExistence type="predicted"/>
<dbReference type="AlphaFoldDB" id="A0A1U9NMH2"/>
<dbReference type="Proteomes" id="UP000189674">
    <property type="component" value="Chromosome"/>
</dbReference>
<name>A0A1U9NMH2_9BACT</name>
<accession>A0A1U9NMH2</accession>
<sequence length="88" mass="10038">MRAIKNTITAVITTITITSLGPSKTACIDYPLRKIEKGRTRIHKMSGALYHGSIKLSSRPRKLLQQVMWRHDLFYSLARQVKDARPDS</sequence>
<reference evidence="2" key="1">
    <citation type="submission" date="2017-02" db="EMBL/GenBank/DDBJ databases">
        <title>Comparative genomics and description of representatives of a novel lineage of planctomycetes thriving in anoxic sediments.</title>
        <authorList>
            <person name="Spring S."/>
            <person name="Bunk B."/>
            <person name="Sproer C."/>
        </authorList>
    </citation>
    <scope>NUCLEOTIDE SEQUENCE [LARGE SCALE GENOMIC DNA]</scope>
    <source>
        <strain evidence="2">ST-NAGAB-D1</strain>
    </source>
</reference>
<dbReference type="EMBL" id="CP019791">
    <property type="protein sequence ID" value="AQT68928.1"/>
    <property type="molecule type" value="Genomic_DNA"/>
</dbReference>
<keyword evidence="2" id="KW-1185">Reference proteome</keyword>